<keyword evidence="2" id="KW-1185">Reference proteome</keyword>
<protein>
    <submittedName>
        <fullName evidence="1">Uncharacterized protein</fullName>
    </submittedName>
</protein>
<evidence type="ECO:0000313" key="1">
    <source>
        <dbReference type="EMBL" id="KAK8765706.1"/>
    </source>
</evidence>
<organism evidence="1 2">
    <name type="scientific">Amblyomma americanum</name>
    <name type="common">Lone star tick</name>
    <dbReference type="NCBI Taxonomy" id="6943"/>
    <lineage>
        <taxon>Eukaryota</taxon>
        <taxon>Metazoa</taxon>
        <taxon>Ecdysozoa</taxon>
        <taxon>Arthropoda</taxon>
        <taxon>Chelicerata</taxon>
        <taxon>Arachnida</taxon>
        <taxon>Acari</taxon>
        <taxon>Parasitiformes</taxon>
        <taxon>Ixodida</taxon>
        <taxon>Ixodoidea</taxon>
        <taxon>Ixodidae</taxon>
        <taxon>Amblyomminae</taxon>
        <taxon>Amblyomma</taxon>
    </lineage>
</organism>
<gene>
    <name evidence="1" type="ORF">V5799_031685</name>
</gene>
<dbReference type="Proteomes" id="UP001321473">
    <property type="component" value="Unassembled WGS sequence"/>
</dbReference>
<accession>A0AAQ4DTB6</accession>
<reference evidence="1 2" key="1">
    <citation type="journal article" date="2023" name="Arcadia Sci">
        <title>De novo assembly of a long-read Amblyomma americanum tick genome.</title>
        <authorList>
            <person name="Chou S."/>
            <person name="Poskanzer K.E."/>
            <person name="Rollins M."/>
            <person name="Thuy-Boun P.S."/>
        </authorList>
    </citation>
    <scope>NUCLEOTIDE SEQUENCE [LARGE SCALE GENOMIC DNA]</scope>
    <source>
        <strain evidence="1">F_SG_1</strain>
        <tissue evidence="1">Salivary glands</tissue>
    </source>
</reference>
<proteinExistence type="predicted"/>
<name>A0AAQ4DTB6_AMBAM</name>
<dbReference type="AlphaFoldDB" id="A0AAQ4DTB6"/>
<comment type="caution">
    <text evidence="1">The sequence shown here is derived from an EMBL/GenBank/DDBJ whole genome shotgun (WGS) entry which is preliminary data.</text>
</comment>
<dbReference type="EMBL" id="JARKHS020027086">
    <property type="protein sequence ID" value="KAK8765706.1"/>
    <property type="molecule type" value="Genomic_DNA"/>
</dbReference>
<sequence>MSGNSAGGAPGCSRWLRQPLTTRNGLRNGRKSTVRHCRTRDHRSSSRSCTLPSEVFLNQWNLRFSSPPPLVPLLLTGRQTSVRACLPQAEPRSLARAEGGVCSLKALVIGKKMMVNICGSPQRDDGEQCITTEPSTRA</sequence>
<evidence type="ECO:0000313" key="2">
    <source>
        <dbReference type="Proteomes" id="UP001321473"/>
    </source>
</evidence>